<protein>
    <recommendedName>
        <fullName evidence="4">MarR family transcriptional regulator</fullName>
    </recommendedName>
</protein>
<organism evidence="2 3">
    <name type="scientific">Micromonospora azadirachtae</name>
    <dbReference type="NCBI Taxonomy" id="1970735"/>
    <lineage>
        <taxon>Bacteria</taxon>
        <taxon>Bacillati</taxon>
        <taxon>Actinomycetota</taxon>
        <taxon>Actinomycetes</taxon>
        <taxon>Micromonosporales</taxon>
        <taxon>Micromonosporaceae</taxon>
        <taxon>Micromonospora</taxon>
    </lineage>
</organism>
<proteinExistence type="predicted"/>
<dbReference type="EMBL" id="JBHTHM010001937">
    <property type="protein sequence ID" value="MFD0787342.1"/>
    <property type="molecule type" value="Genomic_DNA"/>
</dbReference>
<keyword evidence="3" id="KW-1185">Reference proteome</keyword>
<gene>
    <name evidence="2" type="ORF">ACFQZ8_25860</name>
</gene>
<evidence type="ECO:0000313" key="3">
    <source>
        <dbReference type="Proteomes" id="UP001597053"/>
    </source>
</evidence>
<reference evidence="3" key="1">
    <citation type="journal article" date="2019" name="Int. J. Syst. Evol. Microbiol.">
        <title>The Global Catalogue of Microorganisms (GCM) 10K type strain sequencing project: providing services to taxonomists for standard genome sequencing and annotation.</title>
        <authorList>
            <consortium name="The Broad Institute Genomics Platform"/>
            <consortium name="The Broad Institute Genome Sequencing Center for Infectious Disease"/>
            <person name="Wu L."/>
            <person name="Ma J."/>
        </authorList>
    </citation>
    <scope>NUCLEOTIDE SEQUENCE [LARGE SCALE GENOMIC DNA]</scope>
    <source>
        <strain evidence="3">JCM 32148</strain>
    </source>
</reference>
<sequence>DAPQDRVATAVAARTGGEPEQIEELLYGADPATDEDLLTLARSLDTMTRAVVASPPERSNPVPAPRTDPTEGGPR</sequence>
<evidence type="ECO:0000256" key="1">
    <source>
        <dbReference type="SAM" id="MobiDB-lite"/>
    </source>
</evidence>
<dbReference type="Proteomes" id="UP001597053">
    <property type="component" value="Unassembled WGS sequence"/>
</dbReference>
<name>A0ABW3A9D0_9ACTN</name>
<feature type="non-terminal residue" evidence="2">
    <location>
        <position position="1"/>
    </location>
</feature>
<feature type="region of interest" description="Disordered" evidence="1">
    <location>
        <begin position="51"/>
        <end position="75"/>
    </location>
</feature>
<evidence type="ECO:0000313" key="2">
    <source>
        <dbReference type="EMBL" id="MFD0787342.1"/>
    </source>
</evidence>
<accession>A0ABW3A9D0</accession>
<comment type="caution">
    <text evidence="2">The sequence shown here is derived from an EMBL/GenBank/DDBJ whole genome shotgun (WGS) entry which is preliminary data.</text>
</comment>
<evidence type="ECO:0008006" key="4">
    <source>
        <dbReference type="Google" id="ProtNLM"/>
    </source>
</evidence>